<evidence type="ECO:0000313" key="3">
    <source>
        <dbReference type="Proteomes" id="UP001151760"/>
    </source>
</evidence>
<dbReference type="Proteomes" id="UP001151760">
    <property type="component" value="Unassembled WGS sequence"/>
</dbReference>
<proteinExistence type="predicted"/>
<organism evidence="2 3">
    <name type="scientific">Tanacetum coccineum</name>
    <dbReference type="NCBI Taxonomy" id="301880"/>
    <lineage>
        <taxon>Eukaryota</taxon>
        <taxon>Viridiplantae</taxon>
        <taxon>Streptophyta</taxon>
        <taxon>Embryophyta</taxon>
        <taxon>Tracheophyta</taxon>
        <taxon>Spermatophyta</taxon>
        <taxon>Magnoliopsida</taxon>
        <taxon>eudicotyledons</taxon>
        <taxon>Gunneridae</taxon>
        <taxon>Pentapetalae</taxon>
        <taxon>asterids</taxon>
        <taxon>campanulids</taxon>
        <taxon>Asterales</taxon>
        <taxon>Asteraceae</taxon>
        <taxon>Asteroideae</taxon>
        <taxon>Anthemideae</taxon>
        <taxon>Anthemidinae</taxon>
        <taxon>Tanacetum</taxon>
    </lineage>
</organism>
<gene>
    <name evidence="2" type="ORF">Tco_0727794</name>
</gene>
<accession>A0ABQ4YMD3</accession>
<sequence length="98" mass="11354">MKHECVSIHRVAWWTHGGQTYTVAERSNSAEELGFLKAPIHMSLELAIEANYKVEVLQKSFEELKQEEENIKHYEEKLKVHGLTMEEEMVKEANAKIA</sequence>
<feature type="coiled-coil region" evidence="1">
    <location>
        <begin position="47"/>
        <end position="84"/>
    </location>
</feature>
<evidence type="ECO:0000313" key="2">
    <source>
        <dbReference type="EMBL" id="GJS77913.1"/>
    </source>
</evidence>
<comment type="caution">
    <text evidence="2">The sequence shown here is derived from an EMBL/GenBank/DDBJ whole genome shotgun (WGS) entry which is preliminary data.</text>
</comment>
<protein>
    <submittedName>
        <fullName evidence="2">Uncharacterized protein</fullName>
    </submittedName>
</protein>
<name>A0ABQ4YMD3_9ASTR</name>
<keyword evidence="3" id="KW-1185">Reference proteome</keyword>
<dbReference type="EMBL" id="BQNB010010484">
    <property type="protein sequence ID" value="GJS77913.1"/>
    <property type="molecule type" value="Genomic_DNA"/>
</dbReference>
<keyword evidence="1" id="KW-0175">Coiled coil</keyword>
<reference evidence="2" key="1">
    <citation type="journal article" date="2022" name="Int. J. Mol. Sci.">
        <title>Draft Genome of Tanacetum Coccineum: Genomic Comparison of Closely Related Tanacetum-Family Plants.</title>
        <authorList>
            <person name="Yamashiro T."/>
            <person name="Shiraishi A."/>
            <person name="Nakayama K."/>
            <person name="Satake H."/>
        </authorList>
    </citation>
    <scope>NUCLEOTIDE SEQUENCE</scope>
</reference>
<reference evidence="2" key="2">
    <citation type="submission" date="2022-01" db="EMBL/GenBank/DDBJ databases">
        <authorList>
            <person name="Yamashiro T."/>
            <person name="Shiraishi A."/>
            <person name="Satake H."/>
            <person name="Nakayama K."/>
        </authorList>
    </citation>
    <scope>NUCLEOTIDE SEQUENCE</scope>
</reference>
<evidence type="ECO:0000256" key="1">
    <source>
        <dbReference type="SAM" id="Coils"/>
    </source>
</evidence>